<dbReference type="SUPFAM" id="SSF52540">
    <property type="entry name" value="P-loop containing nucleoside triphosphate hydrolases"/>
    <property type="match status" value="1"/>
</dbReference>
<sequence>MKAPSEYKYYDQLIVPLYSSNLLKKFPLGSIKDIMIICLYKEQKFRLDKILNGRQRRKKYNVLTGKEAPIVIVMTTRTEKASDFFCCMNRCNVAVSRQQKALIILGKASLLTNYPWRTRQERCNVAVSRQQKALIVLGKAPLLTTNKPWSTVVNGDDFTTVKARDIN</sequence>
<dbReference type="Pfam" id="PF13087">
    <property type="entry name" value="AAA_12"/>
    <property type="match status" value="1"/>
</dbReference>
<feature type="domain" description="DNA2/NAM7 helicase-like C-terminal" evidence="5">
    <location>
        <begin position="18"/>
        <end position="108"/>
    </location>
</feature>
<dbReference type="GO" id="GO:0016787">
    <property type="term" value="F:hydrolase activity"/>
    <property type="evidence" value="ECO:0007669"/>
    <property type="project" value="UniProtKB-KW"/>
</dbReference>
<evidence type="ECO:0000256" key="2">
    <source>
        <dbReference type="ARBA" id="ARBA00022801"/>
    </source>
</evidence>
<dbReference type="EnsemblMetazoa" id="PPA42655.1">
    <property type="protein sequence ID" value="PPA42655.1"/>
    <property type="gene ID" value="WBGene00281024"/>
</dbReference>
<evidence type="ECO:0000259" key="5">
    <source>
        <dbReference type="Pfam" id="PF13087"/>
    </source>
</evidence>
<keyword evidence="4" id="KW-0067">ATP-binding</keyword>
<dbReference type="OrthoDB" id="5851052at2759"/>
<protein>
    <submittedName>
        <fullName evidence="6">AAA_12 domain-containing protein</fullName>
    </submittedName>
</protein>
<evidence type="ECO:0000256" key="3">
    <source>
        <dbReference type="ARBA" id="ARBA00022806"/>
    </source>
</evidence>
<reference evidence="8" key="1">
    <citation type="journal article" date="2008" name="Nat. Genet.">
        <title>The Pristionchus pacificus genome provides a unique perspective on nematode lifestyle and parasitism.</title>
        <authorList>
            <person name="Dieterich C."/>
            <person name="Clifton S.W."/>
            <person name="Schuster L.N."/>
            <person name="Chinwalla A."/>
            <person name="Delehaunty K."/>
            <person name="Dinkelacker I."/>
            <person name="Fulton L."/>
            <person name="Fulton R."/>
            <person name="Godfrey J."/>
            <person name="Minx P."/>
            <person name="Mitreva M."/>
            <person name="Roeseler W."/>
            <person name="Tian H."/>
            <person name="Witte H."/>
            <person name="Yang S.P."/>
            <person name="Wilson R.K."/>
            <person name="Sommer R.J."/>
        </authorList>
    </citation>
    <scope>NUCLEOTIDE SEQUENCE [LARGE SCALE GENOMIC DNA]</scope>
    <source>
        <strain evidence="8">PS312</strain>
    </source>
</reference>
<dbReference type="AlphaFoldDB" id="A0A2A6BVZ5"/>
<keyword evidence="8" id="KW-1185">Reference proteome</keyword>
<evidence type="ECO:0000313" key="8">
    <source>
        <dbReference type="Proteomes" id="UP000005239"/>
    </source>
</evidence>
<keyword evidence="1" id="KW-0547">Nucleotide-binding</keyword>
<dbReference type="GO" id="GO:0005524">
    <property type="term" value="F:ATP binding"/>
    <property type="evidence" value="ECO:0007669"/>
    <property type="project" value="UniProtKB-KW"/>
</dbReference>
<reference evidence="6" key="2">
    <citation type="submission" date="2022-06" db="UniProtKB">
        <authorList>
            <consortium name="EnsemblMetazoa"/>
        </authorList>
    </citation>
    <scope>IDENTIFICATION</scope>
    <source>
        <strain evidence="6">PS312</strain>
    </source>
</reference>
<accession>A0A4X3PMS2</accession>
<evidence type="ECO:0000313" key="7">
    <source>
        <dbReference type="EnsemblMetazoa" id="PPA42656.1"/>
    </source>
</evidence>
<keyword evidence="2" id="KW-0378">Hydrolase</keyword>
<evidence type="ECO:0000256" key="1">
    <source>
        <dbReference type="ARBA" id="ARBA00022741"/>
    </source>
</evidence>
<dbReference type="InterPro" id="IPR027417">
    <property type="entry name" value="P-loop_NTPase"/>
</dbReference>
<evidence type="ECO:0000256" key="4">
    <source>
        <dbReference type="ARBA" id="ARBA00022840"/>
    </source>
</evidence>
<dbReference type="PANTHER" id="PTHR43788">
    <property type="entry name" value="DNA2/NAM7 HELICASE FAMILY MEMBER"/>
    <property type="match status" value="1"/>
</dbReference>
<dbReference type="EnsemblMetazoa" id="PPA42656.1">
    <property type="protein sequence ID" value="PPA42656.1"/>
    <property type="gene ID" value="WBGene00281025"/>
</dbReference>
<proteinExistence type="predicted"/>
<name>A0A2A6BVZ5_PRIPA</name>
<dbReference type="InterPro" id="IPR050534">
    <property type="entry name" value="Coronavir_polyprotein_1ab"/>
</dbReference>
<keyword evidence="3" id="KW-0347">Helicase</keyword>
<dbReference type="Proteomes" id="UP000005239">
    <property type="component" value="Unassembled WGS sequence"/>
</dbReference>
<dbReference type="InterPro" id="IPR041679">
    <property type="entry name" value="DNA2/NAM7-like_C"/>
</dbReference>
<gene>
    <name evidence="6" type="primary">WBGene00281024</name>
    <name evidence="7" type="synonym">WBGene00281025</name>
</gene>
<dbReference type="GO" id="GO:0004386">
    <property type="term" value="F:helicase activity"/>
    <property type="evidence" value="ECO:0007669"/>
    <property type="project" value="UniProtKB-KW"/>
</dbReference>
<accession>A0A2A6BVZ5</accession>
<evidence type="ECO:0000313" key="6">
    <source>
        <dbReference type="EnsemblMetazoa" id="PPA42655.1"/>
    </source>
</evidence>
<organism evidence="6 8">
    <name type="scientific">Pristionchus pacificus</name>
    <name type="common">Parasitic nematode worm</name>
    <dbReference type="NCBI Taxonomy" id="54126"/>
    <lineage>
        <taxon>Eukaryota</taxon>
        <taxon>Metazoa</taxon>
        <taxon>Ecdysozoa</taxon>
        <taxon>Nematoda</taxon>
        <taxon>Chromadorea</taxon>
        <taxon>Rhabditida</taxon>
        <taxon>Rhabditina</taxon>
        <taxon>Diplogasteromorpha</taxon>
        <taxon>Diplogasteroidea</taxon>
        <taxon>Neodiplogasteridae</taxon>
        <taxon>Pristionchus</taxon>
    </lineage>
</organism>
<dbReference type="PANTHER" id="PTHR43788:SF16">
    <property type="entry name" value="HELICASE WITH ZINC FINGER 2"/>
    <property type="match status" value="1"/>
</dbReference>
<dbReference type="Gene3D" id="3.40.50.300">
    <property type="entry name" value="P-loop containing nucleotide triphosphate hydrolases"/>
    <property type="match status" value="2"/>
</dbReference>